<gene>
    <name evidence="3" type="ORF">DFH08DRAFT_829012</name>
</gene>
<keyword evidence="4" id="KW-1185">Reference proteome</keyword>
<evidence type="ECO:0000256" key="1">
    <source>
        <dbReference type="SAM" id="SignalP"/>
    </source>
</evidence>
<evidence type="ECO:0000259" key="2">
    <source>
        <dbReference type="Pfam" id="PF16010"/>
    </source>
</evidence>
<evidence type="ECO:0000313" key="3">
    <source>
        <dbReference type="EMBL" id="KAJ7367645.1"/>
    </source>
</evidence>
<dbReference type="EMBL" id="JARIHO010000001">
    <property type="protein sequence ID" value="KAJ7367645.1"/>
    <property type="molecule type" value="Genomic_DNA"/>
</dbReference>
<name>A0AAD7F6E5_9AGAR</name>
<dbReference type="Pfam" id="PF16010">
    <property type="entry name" value="CDH-cyt"/>
    <property type="match status" value="1"/>
</dbReference>
<sequence>MFSLHALAVVIPFFLPAFGQFTQVCDPGNGLCFNQAFDEATKSTFGFTLPTKGTFSDDFIARVVTPLPYGFVGFGIGNTGEIPQLSIDGLMTQFTSPGPIGALQTAMLIQQTVLSADGTQLVPTPSGGRVTVSKLSTWNDTWATFVFRCQNCSQAVPVDDNFNIVVFQSYELPIYATPDALNATVNTAAAEISGFTISNISALTSTNYASYLNAAGFV</sequence>
<keyword evidence="1" id="KW-0732">Signal</keyword>
<evidence type="ECO:0000313" key="4">
    <source>
        <dbReference type="Proteomes" id="UP001218218"/>
    </source>
</evidence>
<organism evidence="3 4">
    <name type="scientific">Mycena albidolilacea</name>
    <dbReference type="NCBI Taxonomy" id="1033008"/>
    <lineage>
        <taxon>Eukaryota</taxon>
        <taxon>Fungi</taxon>
        <taxon>Dikarya</taxon>
        <taxon>Basidiomycota</taxon>
        <taxon>Agaricomycotina</taxon>
        <taxon>Agaricomycetes</taxon>
        <taxon>Agaricomycetidae</taxon>
        <taxon>Agaricales</taxon>
        <taxon>Marasmiineae</taxon>
        <taxon>Mycenaceae</taxon>
        <taxon>Mycena</taxon>
    </lineage>
</organism>
<feature type="chain" id="PRO_5042067573" description="Cellobiose dehydrogenase-like cytochrome domain-containing protein" evidence="1">
    <location>
        <begin position="20"/>
        <end position="218"/>
    </location>
</feature>
<dbReference type="Gene3D" id="2.60.40.1210">
    <property type="entry name" value="Cellobiose dehydrogenase, cytochrome domain"/>
    <property type="match status" value="1"/>
</dbReference>
<accession>A0AAD7F6E5</accession>
<comment type="caution">
    <text evidence="3">The sequence shown here is derived from an EMBL/GenBank/DDBJ whole genome shotgun (WGS) entry which is preliminary data.</text>
</comment>
<protein>
    <recommendedName>
        <fullName evidence="2">Cellobiose dehydrogenase-like cytochrome domain-containing protein</fullName>
    </recommendedName>
</protein>
<dbReference type="InterPro" id="IPR015920">
    <property type="entry name" value="Cellobiose_DH-like_cyt"/>
</dbReference>
<reference evidence="3" key="1">
    <citation type="submission" date="2023-03" db="EMBL/GenBank/DDBJ databases">
        <title>Massive genome expansion in bonnet fungi (Mycena s.s.) driven by repeated elements and novel gene families across ecological guilds.</title>
        <authorList>
            <consortium name="Lawrence Berkeley National Laboratory"/>
            <person name="Harder C.B."/>
            <person name="Miyauchi S."/>
            <person name="Viragh M."/>
            <person name="Kuo A."/>
            <person name="Thoen E."/>
            <person name="Andreopoulos B."/>
            <person name="Lu D."/>
            <person name="Skrede I."/>
            <person name="Drula E."/>
            <person name="Henrissat B."/>
            <person name="Morin E."/>
            <person name="Kohler A."/>
            <person name="Barry K."/>
            <person name="LaButti K."/>
            <person name="Morin E."/>
            <person name="Salamov A."/>
            <person name="Lipzen A."/>
            <person name="Mereny Z."/>
            <person name="Hegedus B."/>
            <person name="Baldrian P."/>
            <person name="Stursova M."/>
            <person name="Weitz H."/>
            <person name="Taylor A."/>
            <person name="Grigoriev I.V."/>
            <person name="Nagy L.G."/>
            <person name="Martin F."/>
            <person name="Kauserud H."/>
        </authorList>
    </citation>
    <scope>NUCLEOTIDE SEQUENCE</scope>
    <source>
        <strain evidence="3">CBHHK002</strain>
    </source>
</reference>
<feature type="signal peptide" evidence="1">
    <location>
        <begin position="1"/>
        <end position="19"/>
    </location>
</feature>
<dbReference type="Proteomes" id="UP001218218">
    <property type="component" value="Unassembled WGS sequence"/>
</dbReference>
<proteinExistence type="predicted"/>
<feature type="domain" description="Cellobiose dehydrogenase-like cytochrome" evidence="2">
    <location>
        <begin position="25"/>
        <end position="79"/>
    </location>
</feature>
<dbReference type="SUPFAM" id="SSF49344">
    <property type="entry name" value="CBD9-like"/>
    <property type="match status" value="1"/>
</dbReference>
<dbReference type="AlphaFoldDB" id="A0AAD7F6E5"/>